<evidence type="ECO:0000313" key="3">
    <source>
        <dbReference type="EMBL" id="TNJ26279.1"/>
    </source>
</evidence>
<reference evidence="3 4" key="1">
    <citation type="submission" date="2019-05" db="EMBL/GenBank/DDBJ databases">
        <title>The compact genome of Giardia muris reveals important steps in the evolution of intestinal protozoan parasites.</title>
        <authorList>
            <person name="Xu F."/>
            <person name="Jimenez-Gonzalez A."/>
            <person name="Einarsson E."/>
            <person name="Astvaldsson A."/>
            <person name="Peirasmaki D."/>
            <person name="Eckmann L."/>
            <person name="Andersson J.O."/>
            <person name="Svard S.G."/>
            <person name="Jerlstrom-Hultqvist J."/>
        </authorList>
    </citation>
    <scope>NUCLEOTIDE SEQUENCE [LARGE SCALE GENOMIC DNA]</scope>
    <source>
        <strain evidence="3 4">Roberts-Thomson</strain>
    </source>
</reference>
<organism evidence="3 4">
    <name type="scientific">Giardia muris</name>
    <dbReference type="NCBI Taxonomy" id="5742"/>
    <lineage>
        <taxon>Eukaryota</taxon>
        <taxon>Metamonada</taxon>
        <taxon>Diplomonadida</taxon>
        <taxon>Hexamitidae</taxon>
        <taxon>Giardiinae</taxon>
        <taxon>Giardia</taxon>
    </lineage>
</organism>
<evidence type="ECO:0000256" key="1">
    <source>
        <dbReference type="SAM" id="MobiDB-lite"/>
    </source>
</evidence>
<accession>A0A4Z1T176</accession>
<comment type="caution">
    <text evidence="3">The sequence shown here is derived from an EMBL/GenBank/DDBJ whole genome shotgun (WGS) entry which is preliminary data.</text>
</comment>
<dbReference type="CDD" id="cd13228">
    <property type="entry name" value="PHear_NECAP"/>
    <property type="match status" value="1"/>
</dbReference>
<protein>
    <recommendedName>
        <fullName evidence="2">NECAP PHear domain-containing protein</fullName>
    </recommendedName>
</protein>
<sequence>MSIEQVLATVSQAVGYRLPGTINPMNFKCADWPGEWVIFQGNLQVISKGDECFIALIAPDTGAEAARFPVEFKGVVPVVEKATDSSRYFVLIVKDPTGTKMAYIGIGFQERDGAFSFQAALADHGKYLERKANPQPQVVVNQDFSLKAGEKIKIGLGKRAGGGQPATGAKGPATFNFGPPPN</sequence>
<dbReference type="Proteomes" id="UP000315496">
    <property type="component" value="Chromosome 5"/>
</dbReference>
<gene>
    <name evidence="3" type="ORF">GMRT_13316</name>
</gene>
<dbReference type="VEuPathDB" id="GiardiaDB:GMRT_13316"/>
<dbReference type="InterPro" id="IPR011993">
    <property type="entry name" value="PH-like_dom_sf"/>
</dbReference>
<dbReference type="OrthoDB" id="10265489at2759"/>
<feature type="region of interest" description="Disordered" evidence="1">
    <location>
        <begin position="157"/>
        <end position="182"/>
    </location>
</feature>
<evidence type="ECO:0000313" key="4">
    <source>
        <dbReference type="Proteomes" id="UP000315496"/>
    </source>
</evidence>
<dbReference type="GO" id="GO:0006897">
    <property type="term" value="P:endocytosis"/>
    <property type="evidence" value="ECO:0007669"/>
    <property type="project" value="InterPro"/>
</dbReference>
<proteinExistence type="predicted"/>
<name>A0A4Z1T176_GIAMU</name>
<feature type="domain" description="NECAP PHear" evidence="2">
    <location>
        <begin position="3"/>
        <end position="157"/>
    </location>
</feature>
<dbReference type="GO" id="GO:0030125">
    <property type="term" value="C:clathrin vesicle coat"/>
    <property type="evidence" value="ECO:0007669"/>
    <property type="project" value="TreeGrafter"/>
</dbReference>
<dbReference type="Gene3D" id="2.30.29.30">
    <property type="entry name" value="Pleckstrin-homology domain (PH domain)/Phosphotyrosine-binding domain (PTB)"/>
    <property type="match status" value="1"/>
</dbReference>
<evidence type="ECO:0000259" key="2">
    <source>
        <dbReference type="Pfam" id="PF07933"/>
    </source>
</evidence>
<dbReference type="PANTHER" id="PTHR12847">
    <property type="entry name" value="ATP-BINDING CASSETTE ABC TRANSPORTER-RELATED"/>
    <property type="match status" value="1"/>
</dbReference>
<dbReference type="SUPFAM" id="SSF50729">
    <property type="entry name" value="PH domain-like"/>
    <property type="match status" value="1"/>
</dbReference>
<dbReference type="AlphaFoldDB" id="A0A4Z1T176"/>
<dbReference type="Pfam" id="PF07933">
    <property type="entry name" value="DUF1681"/>
    <property type="match status" value="1"/>
</dbReference>
<dbReference type="PANTHER" id="PTHR12847:SF9">
    <property type="entry name" value="NECAP-LIKE PROTEIN CG9132"/>
    <property type="match status" value="1"/>
</dbReference>
<dbReference type="EMBL" id="VDLU01000005">
    <property type="protein sequence ID" value="TNJ26279.1"/>
    <property type="molecule type" value="Genomic_DNA"/>
</dbReference>
<dbReference type="InterPro" id="IPR012466">
    <property type="entry name" value="NECAP_PHear"/>
</dbReference>
<keyword evidence="4" id="KW-1185">Reference proteome</keyword>